<organism evidence="3 4">
    <name type="scientific">Puccinia sorghi</name>
    <dbReference type="NCBI Taxonomy" id="27349"/>
    <lineage>
        <taxon>Eukaryota</taxon>
        <taxon>Fungi</taxon>
        <taxon>Dikarya</taxon>
        <taxon>Basidiomycota</taxon>
        <taxon>Pucciniomycotina</taxon>
        <taxon>Pucciniomycetes</taxon>
        <taxon>Pucciniales</taxon>
        <taxon>Pucciniaceae</taxon>
        <taxon>Puccinia</taxon>
    </lineage>
</organism>
<feature type="coiled-coil region" evidence="1">
    <location>
        <begin position="115"/>
        <end position="148"/>
    </location>
</feature>
<dbReference type="Proteomes" id="UP000037035">
    <property type="component" value="Unassembled WGS sequence"/>
</dbReference>
<feature type="compositionally biased region" description="Low complexity" evidence="2">
    <location>
        <begin position="893"/>
        <end position="904"/>
    </location>
</feature>
<dbReference type="AlphaFoldDB" id="A0A0L6V0F7"/>
<keyword evidence="1" id="KW-0175">Coiled coil</keyword>
<dbReference type="EMBL" id="LAVV01007946">
    <property type="protein sequence ID" value="KNZ54246.1"/>
    <property type="molecule type" value="Genomic_DNA"/>
</dbReference>
<evidence type="ECO:0000256" key="2">
    <source>
        <dbReference type="SAM" id="MobiDB-lite"/>
    </source>
</evidence>
<reference evidence="3 4" key="1">
    <citation type="submission" date="2015-08" db="EMBL/GenBank/DDBJ databases">
        <title>Next Generation Sequencing and Analysis of the Genome of Puccinia sorghi L Schw, the Causal Agent of Maize Common Rust.</title>
        <authorList>
            <person name="Rochi L."/>
            <person name="Burguener G."/>
            <person name="Darino M."/>
            <person name="Turjanski A."/>
            <person name="Kreff E."/>
            <person name="Dieguez M.J."/>
            <person name="Sacco F."/>
        </authorList>
    </citation>
    <scope>NUCLEOTIDE SEQUENCE [LARGE SCALE GENOMIC DNA]</scope>
    <source>
        <strain evidence="3 4">RO10H11247</strain>
    </source>
</reference>
<dbReference type="OrthoDB" id="2500694at2759"/>
<feature type="compositionally biased region" description="Polar residues" evidence="2">
    <location>
        <begin position="817"/>
        <end position="830"/>
    </location>
</feature>
<feature type="compositionally biased region" description="Basic and acidic residues" evidence="2">
    <location>
        <begin position="849"/>
        <end position="859"/>
    </location>
</feature>
<feature type="region of interest" description="Disordered" evidence="2">
    <location>
        <begin position="741"/>
        <end position="785"/>
    </location>
</feature>
<feature type="compositionally biased region" description="Polar residues" evidence="2">
    <location>
        <begin position="614"/>
        <end position="639"/>
    </location>
</feature>
<feature type="coiled-coil region" evidence="1">
    <location>
        <begin position="504"/>
        <end position="538"/>
    </location>
</feature>
<sequence length="1073" mass="121327">MKLLLHPEPCSFATSQTEFTHSTPTDFLTWFPWWFKRHALIQWMVIFFSCRRQNLVCAPCALAHVPGGVSCFLLSFSNGETKVHIFVFDRFPSPFHRRAKTEDQSYLEHERKKFAEEAERKQAEVKHKIELLDQVRALEAKTQALNEMSLSAEIQTKVCAFLMCTLVHGKHFVNLFTKGFHHLQEHELAMRERQMFESKQIELAKLELAKRMGEESLNEADFARVRRERMRAELLARQSNDHALREMERAEDQAELDERLATEMPQPPSFRSASGLPMPMRGHTPMTGPIPIPGSMSNPVPIPIPNHMPMSGPMSMPGFMPEHMSLPGHRHMSPSGPYPAFESHAGMTMGPHSRLRGRSDSFSAYPGDIGRGDWGSRSHMMSGHFPDNLDHQRMYSSNQDFRDPHGPASSQMALRTQAEMIRRKNLENLDQKAMQHNLQAQALREIRKGELIARLRERGAQQRQIEAEAAKLAEQDRRMDATQLREQRDREYRTMLIEKGLQDREIAEQLRRREEKDREFLQREVRKLEREMRQKELGELERAICEAHRNSKPPPMGIQRPSMDQIVREGFMDRMMDEFQELNPRLQQEILSMQAHYKPSPVSGNPRPRRPSMGSLNQTHMSRATTPQSREQIPQQMANQLYGEDPHQSNMRPGSKASSRDRDPGQAPLSRHNSTHENNNSPGPSWPRNRAPTRSLAGDGPALNALRHEFETESSEQILTSDNSLTDASLAARLQSAALNSELNGGRRSRASSRAGQMNDELPMSRHRAEPEPSLLNPNAGRRSRATTIAEQIDAEMIRGGSNYMGPELGPGRRSRSNSAAQSLGSSVQSRMMPERPLNFGLGRSPVGSERDFIARDDQAGGQARNSRPPSRSMMPSRSMNHNTLRPEEMEQMSAMDASRSSSRCGTLSNNLSGLERRDSRNNSLHSTSPLNPSNGSSPINSKSLYSMSGRYGMYGGYGRGERPSSQDLYQHQDTREDLVEGDFIITEQCEHPGVTISDRLGRVEASSREKPSQPSPTVQVQVQARDDMHTAVRHLIAEASRRGANGIVSLRVSDSTDGSYLAYGEAVVFLPH</sequence>
<feature type="compositionally biased region" description="Low complexity" evidence="2">
    <location>
        <begin position="867"/>
        <end position="880"/>
    </location>
</feature>
<proteinExistence type="predicted"/>
<feature type="region of interest" description="Disordered" evidence="2">
    <location>
        <begin position="800"/>
        <end position="945"/>
    </location>
</feature>
<feature type="region of interest" description="Disordered" evidence="2">
    <location>
        <begin position="597"/>
        <end position="700"/>
    </location>
</feature>
<gene>
    <name evidence="3" type="ORF">VP01_29g1</name>
</gene>
<evidence type="ECO:0000313" key="3">
    <source>
        <dbReference type="EMBL" id="KNZ54246.1"/>
    </source>
</evidence>
<evidence type="ECO:0000256" key="1">
    <source>
        <dbReference type="SAM" id="Coils"/>
    </source>
</evidence>
<comment type="caution">
    <text evidence="3">The sequence shown here is derived from an EMBL/GenBank/DDBJ whole genome shotgun (WGS) entry which is preliminary data.</text>
</comment>
<feature type="compositionally biased region" description="Polar residues" evidence="2">
    <location>
        <begin position="922"/>
        <end position="945"/>
    </location>
</feature>
<accession>A0A0L6V0F7</accession>
<name>A0A0L6V0F7_9BASI</name>
<dbReference type="VEuPathDB" id="FungiDB:VP01_29g1"/>
<keyword evidence="4" id="KW-1185">Reference proteome</keyword>
<evidence type="ECO:0000313" key="4">
    <source>
        <dbReference type="Proteomes" id="UP000037035"/>
    </source>
</evidence>
<protein>
    <submittedName>
        <fullName evidence="3">Uncharacterized protein</fullName>
    </submittedName>
</protein>